<dbReference type="Gene3D" id="2.60.40.150">
    <property type="entry name" value="C2 domain"/>
    <property type="match status" value="2"/>
</dbReference>
<keyword evidence="2" id="KW-1133">Transmembrane helix</keyword>
<keyword evidence="5" id="KW-1185">Reference proteome</keyword>
<dbReference type="Pfam" id="PF00168">
    <property type="entry name" value="C2"/>
    <property type="match status" value="2"/>
</dbReference>
<feature type="compositionally biased region" description="Low complexity" evidence="1">
    <location>
        <begin position="339"/>
        <end position="357"/>
    </location>
</feature>
<evidence type="ECO:0000259" key="3">
    <source>
        <dbReference type="PROSITE" id="PS50004"/>
    </source>
</evidence>
<dbReference type="InterPro" id="IPR000008">
    <property type="entry name" value="C2_dom"/>
</dbReference>
<organism evidence="4 5">
    <name type="scientific">Mytilus coruscus</name>
    <name type="common">Sea mussel</name>
    <dbReference type="NCBI Taxonomy" id="42192"/>
    <lineage>
        <taxon>Eukaryota</taxon>
        <taxon>Metazoa</taxon>
        <taxon>Spiralia</taxon>
        <taxon>Lophotrochozoa</taxon>
        <taxon>Mollusca</taxon>
        <taxon>Bivalvia</taxon>
        <taxon>Autobranchia</taxon>
        <taxon>Pteriomorphia</taxon>
        <taxon>Mytilida</taxon>
        <taxon>Mytiloidea</taxon>
        <taxon>Mytilidae</taxon>
        <taxon>Mytilinae</taxon>
        <taxon>Mytilus</taxon>
    </lineage>
</organism>
<keyword evidence="2" id="KW-0472">Membrane</keyword>
<dbReference type="CDD" id="cd08408">
    <property type="entry name" value="C2B_Synaptotagmin-14_16"/>
    <property type="match status" value="1"/>
</dbReference>
<feature type="transmembrane region" description="Helical" evidence="2">
    <location>
        <begin position="9"/>
        <end position="29"/>
    </location>
</feature>
<accession>A0A6J8D6H7</accession>
<dbReference type="SMART" id="SM00239">
    <property type="entry name" value="C2"/>
    <property type="match status" value="2"/>
</dbReference>
<evidence type="ECO:0000313" key="5">
    <source>
        <dbReference type="Proteomes" id="UP000507470"/>
    </source>
</evidence>
<feature type="domain" description="C2" evidence="3">
    <location>
        <begin position="362"/>
        <end position="503"/>
    </location>
</feature>
<feature type="region of interest" description="Disordered" evidence="1">
    <location>
        <begin position="46"/>
        <end position="134"/>
    </location>
</feature>
<feature type="domain" description="C2" evidence="3">
    <location>
        <begin position="207"/>
        <end position="327"/>
    </location>
</feature>
<dbReference type="InterPro" id="IPR035892">
    <property type="entry name" value="C2_domain_sf"/>
</dbReference>
<dbReference type="AlphaFoldDB" id="A0A6J8D6H7"/>
<reference evidence="4 5" key="1">
    <citation type="submission" date="2020-06" db="EMBL/GenBank/DDBJ databases">
        <authorList>
            <person name="Li R."/>
            <person name="Bekaert M."/>
        </authorList>
    </citation>
    <scope>NUCLEOTIDE SEQUENCE [LARGE SCALE GENOMIC DNA]</scope>
    <source>
        <strain evidence="5">wild</strain>
    </source>
</reference>
<protein>
    <submittedName>
        <fullName evidence="4">SYT14_16</fullName>
    </submittedName>
</protein>
<sequence>MVTLPTEAVAFLGAVGSFLIVLIIFFMYLNKLFCFQNCGGFPCIDQPPKKKQSSKDKLGSAFAYEDEESSSDSDDEMQNKFHKAHSIKRSDTLHSIKSSKSGKAGRRLSRKDPVASSQDSLADQLVDSSDTEAVVKRKDTTGNAIGDMPCDSGSQHQLIFDNKAYQTEPTPSLSGSEYTAELQETTSQDEHLFDVSDLQKEAPLISKCGSIEMTFSYDPKRGRMAITVHQAQEIPSVERGGASHAQVRIVLLPTKKQKFKTKVKSGQNPVYQESFVFSKIPQGEVHSMGIRIRLYGVERMRRERMIGESIIGFASLNLDSASTHFVILEPRSNLSGGESQFDVSSLSRSDSASSTQSMQHGGMPELLLGLGYNGTTGRLTVEVIKGSNFRNMAMNRAPAIIRIRDTYAKLTLMSPTGQEITRSKTSVRRGQPNPLFKETFMFQVALFQLAEVTLMVSVYNKRSMKKKEMIGWFSLGLNSSGEEELSHWTDMRENKGDQVCRWHVLLES</sequence>
<proteinExistence type="predicted"/>
<dbReference type="GO" id="GO:0005543">
    <property type="term" value="F:phospholipid binding"/>
    <property type="evidence" value="ECO:0007669"/>
    <property type="project" value="TreeGrafter"/>
</dbReference>
<name>A0A6J8D6H7_MYTCO</name>
<dbReference type="OrthoDB" id="5978493at2759"/>
<gene>
    <name evidence="4" type="ORF">MCOR_36850</name>
</gene>
<evidence type="ECO:0000313" key="4">
    <source>
        <dbReference type="EMBL" id="CAC5402922.1"/>
    </source>
</evidence>
<dbReference type="PANTHER" id="PTHR46129:SF2">
    <property type="entry name" value="SYNAPTOTAGMIN 14, ISOFORM D"/>
    <property type="match status" value="1"/>
</dbReference>
<dbReference type="InterPro" id="IPR043541">
    <property type="entry name" value="SYT14/14L/16"/>
</dbReference>
<keyword evidence="2" id="KW-0812">Transmembrane</keyword>
<dbReference type="SUPFAM" id="SSF49562">
    <property type="entry name" value="C2 domain (Calcium/lipid-binding domain, CaLB)"/>
    <property type="match status" value="2"/>
</dbReference>
<feature type="region of interest" description="Disordered" evidence="1">
    <location>
        <begin position="335"/>
        <end position="361"/>
    </location>
</feature>
<dbReference type="PANTHER" id="PTHR46129">
    <property type="entry name" value="SYNAPTOTAGMIN 14, ISOFORM D"/>
    <property type="match status" value="1"/>
</dbReference>
<evidence type="ECO:0000256" key="1">
    <source>
        <dbReference type="SAM" id="MobiDB-lite"/>
    </source>
</evidence>
<dbReference type="PROSITE" id="PS50004">
    <property type="entry name" value="C2"/>
    <property type="match status" value="2"/>
</dbReference>
<dbReference type="FunFam" id="2.60.40.150:FF:000062">
    <property type="entry name" value="synaptotagmin-14 isoform X1"/>
    <property type="match status" value="1"/>
</dbReference>
<dbReference type="Proteomes" id="UP000507470">
    <property type="component" value="Unassembled WGS sequence"/>
</dbReference>
<feature type="compositionally biased region" description="Acidic residues" evidence="1">
    <location>
        <begin position="64"/>
        <end position="76"/>
    </location>
</feature>
<dbReference type="EMBL" id="CACVKT020006655">
    <property type="protein sequence ID" value="CAC5402922.1"/>
    <property type="molecule type" value="Genomic_DNA"/>
</dbReference>
<evidence type="ECO:0000256" key="2">
    <source>
        <dbReference type="SAM" id="Phobius"/>
    </source>
</evidence>